<evidence type="ECO:0000256" key="4">
    <source>
        <dbReference type="ARBA" id="ARBA00023157"/>
    </source>
</evidence>
<evidence type="ECO:0000256" key="6">
    <source>
        <dbReference type="SAM" id="SignalP"/>
    </source>
</evidence>
<evidence type="ECO:0000256" key="1">
    <source>
        <dbReference type="ARBA" id="ARBA00004613"/>
    </source>
</evidence>
<evidence type="ECO:0000259" key="7">
    <source>
        <dbReference type="PROSITE" id="PS51110"/>
    </source>
</evidence>
<dbReference type="OrthoDB" id="69496at2759"/>
<comment type="subcellular location">
    <subcellularLocation>
        <location evidence="1">Secreted</location>
    </subcellularLocation>
</comment>
<name>A0A9Q0RSM8_9DIPT</name>
<keyword evidence="5" id="KW-0325">Glycoprotein</keyword>
<evidence type="ECO:0000256" key="5">
    <source>
        <dbReference type="ARBA" id="ARBA00023180"/>
    </source>
</evidence>
<organism evidence="8 9">
    <name type="scientific">Pseudolycoriella hygida</name>
    <dbReference type="NCBI Taxonomy" id="35572"/>
    <lineage>
        <taxon>Eukaryota</taxon>
        <taxon>Metazoa</taxon>
        <taxon>Ecdysozoa</taxon>
        <taxon>Arthropoda</taxon>
        <taxon>Hexapoda</taxon>
        <taxon>Insecta</taxon>
        <taxon>Pterygota</taxon>
        <taxon>Neoptera</taxon>
        <taxon>Endopterygota</taxon>
        <taxon>Diptera</taxon>
        <taxon>Nematocera</taxon>
        <taxon>Sciaroidea</taxon>
        <taxon>Sciaridae</taxon>
        <taxon>Pseudolycoriella</taxon>
    </lineage>
</organism>
<dbReference type="PROSITE" id="PS51110">
    <property type="entry name" value="SAP_A"/>
    <property type="match status" value="1"/>
</dbReference>
<gene>
    <name evidence="8" type="primary">PSAP_0</name>
    <name evidence="8" type="ORF">Bhyg_16189</name>
</gene>
<feature type="domain" description="Saposin A-type" evidence="7">
    <location>
        <begin position="26"/>
        <end position="66"/>
    </location>
</feature>
<comment type="caution">
    <text evidence="8">The sequence shown here is derived from an EMBL/GenBank/DDBJ whole genome shotgun (WGS) entry which is preliminary data.</text>
</comment>
<protein>
    <submittedName>
        <fullName evidence="8">Prosaposin</fullName>
    </submittedName>
</protein>
<dbReference type="Proteomes" id="UP001151699">
    <property type="component" value="Unassembled WGS sequence"/>
</dbReference>
<evidence type="ECO:0000313" key="8">
    <source>
        <dbReference type="EMBL" id="KAJ6626767.1"/>
    </source>
</evidence>
<feature type="chain" id="PRO_5040370424" evidence="6">
    <location>
        <begin position="23"/>
        <end position="67"/>
    </location>
</feature>
<evidence type="ECO:0000256" key="2">
    <source>
        <dbReference type="ARBA" id="ARBA00022525"/>
    </source>
</evidence>
<dbReference type="AlphaFoldDB" id="A0A9Q0RSM8"/>
<proteinExistence type="predicted"/>
<feature type="signal peptide" evidence="6">
    <location>
        <begin position="1"/>
        <end position="22"/>
    </location>
</feature>
<keyword evidence="2" id="KW-0964">Secreted</keyword>
<sequence>MKSIYVCVLIVVFVALLGFATCEDAPIAGNNPCSWGPSYWCKNAATAKECDITAEHCAERYGGFSEQ</sequence>
<evidence type="ECO:0000256" key="3">
    <source>
        <dbReference type="ARBA" id="ARBA00022729"/>
    </source>
</evidence>
<accession>A0A9Q0RSM8</accession>
<dbReference type="EMBL" id="WJQU01003219">
    <property type="protein sequence ID" value="KAJ6626767.1"/>
    <property type="molecule type" value="Genomic_DNA"/>
</dbReference>
<dbReference type="Pfam" id="PF02199">
    <property type="entry name" value="SapA"/>
    <property type="match status" value="1"/>
</dbReference>
<keyword evidence="3 6" id="KW-0732">Signal</keyword>
<dbReference type="GO" id="GO:0005576">
    <property type="term" value="C:extracellular region"/>
    <property type="evidence" value="ECO:0007669"/>
    <property type="project" value="UniProtKB-SubCell"/>
</dbReference>
<keyword evidence="9" id="KW-1185">Reference proteome</keyword>
<evidence type="ECO:0000313" key="9">
    <source>
        <dbReference type="Proteomes" id="UP001151699"/>
    </source>
</evidence>
<dbReference type="InterPro" id="IPR003119">
    <property type="entry name" value="SAP_A"/>
</dbReference>
<reference evidence="8" key="1">
    <citation type="submission" date="2022-07" db="EMBL/GenBank/DDBJ databases">
        <authorList>
            <person name="Trinca V."/>
            <person name="Uliana J.V.C."/>
            <person name="Torres T.T."/>
            <person name="Ward R.J."/>
            <person name="Monesi N."/>
        </authorList>
    </citation>
    <scope>NUCLEOTIDE SEQUENCE</scope>
    <source>
        <strain evidence="8">HSMRA1968</strain>
        <tissue evidence="8">Whole embryos</tissue>
    </source>
</reference>
<dbReference type="SMART" id="SM00162">
    <property type="entry name" value="SAPA"/>
    <property type="match status" value="1"/>
</dbReference>
<keyword evidence="4" id="KW-1015">Disulfide bond</keyword>